<reference evidence="2 3" key="1">
    <citation type="submission" date="2023-08" db="EMBL/GenBank/DDBJ databases">
        <title>Black Yeasts Isolated from many extreme environments.</title>
        <authorList>
            <person name="Coleine C."/>
            <person name="Stajich J.E."/>
            <person name="Selbmann L."/>
        </authorList>
    </citation>
    <scope>NUCLEOTIDE SEQUENCE [LARGE SCALE GENOMIC DNA]</scope>
    <source>
        <strain evidence="2 3">CCFEE 5935</strain>
    </source>
</reference>
<sequence length="206" mass="23590">MAAALQDVEASCAICGASSQYGECPHESNSLEKAMEQAMKRWAGFAIIRDWVLTHARDQIMETFQSLKSVRYQAHMRYLQTLPCYTLFQKYGDPPLTVQQLNHLRSQMSQAQNIYQQGVDEDWRRCCMKYPEVLDYYLSLVDIDLPDDTDTAVRDPRFGGGPVNETKRIKPRRGSTDLGKGHRKRSRRRSRGRTPPAAPMPGGHRR</sequence>
<dbReference type="GeneID" id="89922201"/>
<evidence type="ECO:0000256" key="1">
    <source>
        <dbReference type="SAM" id="MobiDB-lite"/>
    </source>
</evidence>
<feature type="region of interest" description="Disordered" evidence="1">
    <location>
        <begin position="151"/>
        <end position="206"/>
    </location>
</feature>
<gene>
    <name evidence="2" type="ORF">LTR77_000851</name>
</gene>
<organism evidence="2 3">
    <name type="scientific">Saxophila tyrrhenica</name>
    <dbReference type="NCBI Taxonomy" id="1690608"/>
    <lineage>
        <taxon>Eukaryota</taxon>
        <taxon>Fungi</taxon>
        <taxon>Dikarya</taxon>
        <taxon>Ascomycota</taxon>
        <taxon>Pezizomycotina</taxon>
        <taxon>Dothideomycetes</taxon>
        <taxon>Dothideomycetidae</taxon>
        <taxon>Mycosphaerellales</taxon>
        <taxon>Extremaceae</taxon>
        <taxon>Saxophila</taxon>
    </lineage>
</organism>
<keyword evidence="3" id="KW-1185">Reference proteome</keyword>
<evidence type="ECO:0000313" key="2">
    <source>
        <dbReference type="EMBL" id="KAK5175712.1"/>
    </source>
</evidence>
<comment type="caution">
    <text evidence="2">The sequence shown here is derived from an EMBL/GenBank/DDBJ whole genome shotgun (WGS) entry which is preliminary data.</text>
</comment>
<accession>A0AAV9PPI3</accession>
<evidence type="ECO:0000313" key="3">
    <source>
        <dbReference type="Proteomes" id="UP001337655"/>
    </source>
</evidence>
<feature type="compositionally biased region" description="Basic residues" evidence="1">
    <location>
        <begin position="181"/>
        <end position="192"/>
    </location>
</feature>
<dbReference type="RefSeq" id="XP_064664350.1">
    <property type="nucleotide sequence ID" value="XM_064798116.1"/>
</dbReference>
<name>A0AAV9PPI3_9PEZI</name>
<protein>
    <submittedName>
        <fullName evidence="2">Uncharacterized protein</fullName>
    </submittedName>
</protein>
<dbReference type="EMBL" id="JAVRRT010000001">
    <property type="protein sequence ID" value="KAK5175712.1"/>
    <property type="molecule type" value="Genomic_DNA"/>
</dbReference>
<proteinExistence type="predicted"/>
<dbReference type="AlphaFoldDB" id="A0AAV9PPI3"/>
<dbReference type="Proteomes" id="UP001337655">
    <property type="component" value="Unassembled WGS sequence"/>
</dbReference>